<dbReference type="PROSITE" id="PS50928">
    <property type="entry name" value="ABC_TM1"/>
    <property type="match status" value="2"/>
</dbReference>
<keyword evidence="5 8" id="KW-0812">Transmembrane</keyword>
<evidence type="ECO:0000256" key="7">
    <source>
        <dbReference type="ARBA" id="ARBA00023136"/>
    </source>
</evidence>
<dbReference type="EMBL" id="JABDJR010000091">
    <property type="protein sequence ID" value="NNF05622.1"/>
    <property type="molecule type" value="Genomic_DNA"/>
</dbReference>
<name>A0A7Y2E759_UNCEI</name>
<evidence type="ECO:0000256" key="3">
    <source>
        <dbReference type="ARBA" id="ARBA00022475"/>
    </source>
</evidence>
<protein>
    <submittedName>
        <fullName evidence="10">Iron ABC transporter permease</fullName>
    </submittedName>
</protein>
<keyword evidence="2 8" id="KW-0813">Transport</keyword>
<feature type="transmembrane region" description="Helical" evidence="8">
    <location>
        <begin position="48"/>
        <end position="70"/>
    </location>
</feature>
<evidence type="ECO:0000313" key="11">
    <source>
        <dbReference type="Proteomes" id="UP000547674"/>
    </source>
</evidence>
<dbReference type="PANTHER" id="PTHR43357:SF3">
    <property type="entry name" value="FE(3+)-TRANSPORT SYSTEM PERMEASE PROTEIN FBPB 2"/>
    <property type="match status" value="1"/>
</dbReference>
<keyword evidence="6 8" id="KW-1133">Transmembrane helix</keyword>
<evidence type="ECO:0000256" key="2">
    <source>
        <dbReference type="ARBA" id="ARBA00022448"/>
    </source>
</evidence>
<dbReference type="SUPFAM" id="SSF161098">
    <property type="entry name" value="MetI-like"/>
    <property type="match status" value="2"/>
</dbReference>
<keyword evidence="4" id="KW-0997">Cell inner membrane</keyword>
<feature type="transmembrane region" description="Helical" evidence="8">
    <location>
        <begin position="216"/>
        <end position="240"/>
    </location>
</feature>
<dbReference type="GO" id="GO:0055085">
    <property type="term" value="P:transmembrane transport"/>
    <property type="evidence" value="ECO:0007669"/>
    <property type="project" value="InterPro"/>
</dbReference>
<feature type="domain" description="ABC transmembrane type-1" evidence="9">
    <location>
        <begin position="177"/>
        <end position="367"/>
    </location>
</feature>
<proteinExistence type="inferred from homology"/>
<sequence>LYNFPFMFLNLRSGLLSLDPSMVEASRSLGRGPIQTWLRVQAPMLRPAILSGALIIGLYVLGDFGVVSLMRFETFSYAIFLQYTAAFDRVYAAWLCLMLLVLTLGALGADYWLVGRRASLTSSRTVRSIRSPNKFALFLAALSSALVLLAALAVPLATLFYWVKSSTVVWDKLWLGLGHTLMASLPATAIALILAIPLAVLGTRYPSKLSQLGERVAYLGYATPGLALGLGFIFVALALLPGWHQTLQLLVLAYVIHFLGQCIGPIRARLAAAPPKLEEASHALGVGRWQTLKQITLPILRPGLGAAAAFVFLSTIRELPLSILLSPLDYQTLAVRVYGFTAEAMYGEAAQYALLMIAMAFVVVVLLFWRFGEADT</sequence>
<dbReference type="PANTHER" id="PTHR43357">
    <property type="entry name" value="INNER MEMBRANE ABC TRANSPORTER PERMEASE PROTEIN YDCV"/>
    <property type="match status" value="1"/>
</dbReference>
<gene>
    <name evidence="10" type="ORF">HKN21_02565</name>
</gene>
<dbReference type="GO" id="GO:0005886">
    <property type="term" value="C:plasma membrane"/>
    <property type="evidence" value="ECO:0007669"/>
    <property type="project" value="UniProtKB-SubCell"/>
</dbReference>
<feature type="transmembrane region" description="Helical" evidence="8">
    <location>
        <begin position="90"/>
        <end position="114"/>
    </location>
</feature>
<evidence type="ECO:0000313" key="10">
    <source>
        <dbReference type="EMBL" id="NNF05622.1"/>
    </source>
</evidence>
<feature type="domain" description="ABC transmembrane type-1" evidence="9">
    <location>
        <begin position="1"/>
        <end position="108"/>
    </location>
</feature>
<feature type="transmembrane region" description="Helical" evidence="8">
    <location>
        <begin position="246"/>
        <end position="266"/>
    </location>
</feature>
<feature type="non-terminal residue" evidence="10">
    <location>
        <position position="1"/>
    </location>
</feature>
<feature type="transmembrane region" description="Helical" evidence="8">
    <location>
        <begin position="349"/>
        <end position="369"/>
    </location>
</feature>
<dbReference type="Pfam" id="PF00528">
    <property type="entry name" value="BPD_transp_1"/>
    <property type="match status" value="2"/>
</dbReference>
<comment type="similarity">
    <text evidence="8">Belongs to the binding-protein-dependent transport system permease family.</text>
</comment>
<evidence type="ECO:0000256" key="4">
    <source>
        <dbReference type="ARBA" id="ARBA00022519"/>
    </source>
</evidence>
<dbReference type="InterPro" id="IPR000515">
    <property type="entry name" value="MetI-like"/>
</dbReference>
<evidence type="ECO:0000256" key="5">
    <source>
        <dbReference type="ARBA" id="ARBA00022692"/>
    </source>
</evidence>
<accession>A0A7Y2E759</accession>
<organism evidence="10 11">
    <name type="scientific">Eiseniibacteriota bacterium</name>
    <dbReference type="NCBI Taxonomy" id="2212470"/>
    <lineage>
        <taxon>Bacteria</taxon>
        <taxon>Candidatus Eiseniibacteriota</taxon>
    </lineage>
</organism>
<feature type="transmembrane region" description="Helical" evidence="8">
    <location>
        <begin position="298"/>
        <end position="316"/>
    </location>
</feature>
<evidence type="ECO:0000259" key="9">
    <source>
        <dbReference type="PROSITE" id="PS50928"/>
    </source>
</evidence>
<dbReference type="AlphaFoldDB" id="A0A7Y2E759"/>
<evidence type="ECO:0000256" key="1">
    <source>
        <dbReference type="ARBA" id="ARBA00004429"/>
    </source>
</evidence>
<keyword evidence="3" id="KW-1003">Cell membrane</keyword>
<dbReference type="CDD" id="cd06261">
    <property type="entry name" value="TM_PBP2"/>
    <property type="match status" value="2"/>
</dbReference>
<evidence type="ECO:0000256" key="8">
    <source>
        <dbReference type="RuleBase" id="RU363032"/>
    </source>
</evidence>
<reference evidence="10 11" key="1">
    <citation type="submission" date="2020-03" db="EMBL/GenBank/DDBJ databases">
        <title>Metabolic flexibility allows generalist bacteria to become dominant in a frequently disturbed ecosystem.</title>
        <authorList>
            <person name="Chen Y.-J."/>
            <person name="Leung P.M."/>
            <person name="Bay S.K."/>
            <person name="Hugenholtz P."/>
            <person name="Kessler A.J."/>
            <person name="Shelley G."/>
            <person name="Waite D.W."/>
            <person name="Cook P.L."/>
            <person name="Greening C."/>
        </authorList>
    </citation>
    <scope>NUCLEOTIDE SEQUENCE [LARGE SCALE GENOMIC DNA]</scope>
    <source>
        <strain evidence="10">SS_bin_28</strain>
    </source>
</reference>
<feature type="transmembrane region" description="Helical" evidence="8">
    <location>
        <begin position="183"/>
        <end position="204"/>
    </location>
</feature>
<feature type="transmembrane region" description="Helical" evidence="8">
    <location>
        <begin position="135"/>
        <end position="163"/>
    </location>
</feature>
<keyword evidence="7 8" id="KW-0472">Membrane</keyword>
<comment type="caution">
    <text evidence="10">The sequence shown here is derived from an EMBL/GenBank/DDBJ whole genome shotgun (WGS) entry which is preliminary data.</text>
</comment>
<evidence type="ECO:0000256" key="6">
    <source>
        <dbReference type="ARBA" id="ARBA00022989"/>
    </source>
</evidence>
<dbReference type="InterPro" id="IPR035906">
    <property type="entry name" value="MetI-like_sf"/>
</dbReference>
<comment type="subcellular location">
    <subcellularLocation>
        <location evidence="1">Cell inner membrane</location>
        <topology evidence="1">Multi-pass membrane protein</topology>
    </subcellularLocation>
    <subcellularLocation>
        <location evidence="8">Cell membrane</location>
        <topology evidence="8">Multi-pass membrane protein</topology>
    </subcellularLocation>
</comment>
<dbReference type="Gene3D" id="1.10.3720.10">
    <property type="entry name" value="MetI-like"/>
    <property type="match status" value="2"/>
</dbReference>
<dbReference type="Proteomes" id="UP000547674">
    <property type="component" value="Unassembled WGS sequence"/>
</dbReference>